<reference evidence="2 3" key="1">
    <citation type="submission" date="2017-09" db="EMBL/GenBank/DDBJ databases">
        <title>Comparative genomics of rhizobia isolated from Phaseolus vulgaris in China.</title>
        <authorList>
            <person name="Tong W."/>
        </authorList>
    </citation>
    <scope>NUCLEOTIDE SEQUENCE [LARGE SCALE GENOMIC DNA]</scope>
    <source>
        <strain evidence="2 3">C5</strain>
    </source>
</reference>
<evidence type="ECO:0000313" key="2">
    <source>
        <dbReference type="EMBL" id="PDT02795.1"/>
    </source>
</evidence>
<name>A0A2A6J9M5_9HYPH</name>
<proteinExistence type="predicted"/>
<feature type="coiled-coil region" evidence="1">
    <location>
        <begin position="73"/>
        <end position="100"/>
    </location>
</feature>
<organism evidence="2 3">
    <name type="scientific">Rhizobium chutanense</name>
    <dbReference type="NCBI Taxonomy" id="2035448"/>
    <lineage>
        <taxon>Bacteria</taxon>
        <taxon>Pseudomonadati</taxon>
        <taxon>Pseudomonadota</taxon>
        <taxon>Alphaproteobacteria</taxon>
        <taxon>Hyphomicrobiales</taxon>
        <taxon>Rhizobiaceae</taxon>
        <taxon>Rhizobium/Agrobacterium group</taxon>
        <taxon>Rhizobium</taxon>
    </lineage>
</organism>
<evidence type="ECO:0000256" key="1">
    <source>
        <dbReference type="SAM" id="Coils"/>
    </source>
</evidence>
<comment type="caution">
    <text evidence="2">The sequence shown here is derived from an EMBL/GenBank/DDBJ whole genome shotgun (WGS) entry which is preliminary data.</text>
</comment>
<sequence>MFKDELGDIGINEGMRDSAGTAPAAFEEANANPDLIRREGFASQAEYRAYVATLGGRVPVEGLVDTALPASDHHALESRLRDLREELENLRARLHVIRRQAATVVAQNLRWADASAQAQLGTQPWLKLAGAMAAAFVVTRGIRRLPLGTVATTAMPLVGQVSKRIETGAIFLPKY</sequence>
<dbReference type="RefSeq" id="WP_097613577.1">
    <property type="nucleotide sequence ID" value="NZ_NWSV01000011.1"/>
</dbReference>
<accession>A0A2A6J9M5</accession>
<dbReference type="AlphaFoldDB" id="A0A2A6J9M5"/>
<gene>
    <name evidence="2" type="ORF">CO666_18085</name>
</gene>
<dbReference type="EMBL" id="NWSV01000011">
    <property type="protein sequence ID" value="PDT02795.1"/>
    <property type="molecule type" value="Genomic_DNA"/>
</dbReference>
<dbReference type="Proteomes" id="UP000220768">
    <property type="component" value="Unassembled WGS sequence"/>
</dbReference>
<keyword evidence="3" id="KW-1185">Reference proteome</keyword>
<protein>
    <submittedName>
        <fullName evidence="2">Uncharacterized protein</fullName>
    </submittedName>
</protein>
<keyword evidence="1" id="KW-0175">Coiled coil</keyword>
<evidence type="ECO:0000313" key="3">
    <source>
        <dbReference type="Proteomes" id="UP000220768"/>
    </source>
</evidence>